<dbReference type="EMBL" id="CP024988">
    <property type="protein sequence ID" value="AWT25924.1"/>
    <property type="molecule type" value="Genomic_DNA"/>
</dbReference>
<evidence type="ECO:0000313" key="2">
    <source>
        <dbReference type="EMBL" id="AWT25924.1"/>
    </source>
</evidence>
<dbReference type="STRING" id="1737425.GCA_900049755_00161"/>
<evidence type="ECO:0000259" key="1">
    <source>
        <dbReference type="Pfam" id="PF00364"/>
    </source>
</evidence>
<sequence length="82" mass="8490">MDIFAPFAGHVRFEVVDGQSVAAGEHLAVVEAVKIEAPVAAPGPGVVRRDAAENFSAVAGGDLLLHLDELPDTRDRTGGAEL</sequence>
<evidence type="ECO:0000313" key="3">
    <source>
        <dbReference type="Proteomes" id="UP000247696"/>
    </source>
</evidence>
<dbReference type="RefSeq" id="WP_066583021.1">
    <property type="nucleotide sequence ID" value="NZ_CABKVS010000001.1"/>
</dbReference>
<keyword evidence="3" id="KW-1185">Reference proteome</keyword>
<protein>
    <recommendedName>
        <fullName evidence="1">Lipoyl-binding domain-containing protein</fullName>
    </recommendedName>
</protein>
<proteinExistence type="predicted"/>
<organism evidence="2 3">
    <name type="scientific">Corynebacterium provencense</name>
    <dbReference type="NCBI Taxonomy" id="1737425"/>
    <lineage>
        <taxon>Bacteria</taxon>
        <taxon>Bacillati</taxon>
        <taxon>Actinomycetota</taxon>
        <taxon>Actinomycetes</taxon>
        <taxon>Mycobacteriales</taxon>
        <taxon>Corynebacteriaceae</taxon>
        <taxon>Corynebacterium</taxon>
    </lineage>
</organism>
<gene>
    <name evidence="2" type="ORF">Csp1_11240</name>
</gene>
<dbReference type="SUPFAM" id="SSF51230">
    <property type="entry name" value="Single hybrid motif"/>
    <property type="match status" value="1"/>
</dbReference>
<accession>A0A2Z3YTH9</accession>
<name>A0A2Z3YTH9_9CORY</name>
<dbReference type="Proteomes" id="UP000247696">
    <property type="component" value="Chromosome"/>
</dbReference>
<feature type="domain" description="Lipoyl-binding" evidence="1">
    <location>
        <begin position="10"/>
        <end position="66"/>
    </location>
</feature>
<dbReference type="InterPro" id="IPR000089">
    <property type="entry name" value="Biotin_lipoyl"/>
</dbReference>
<dbReference type="InterPro" id="IPR011053">
    <property type="entry name" value="Single_hybrid_motif"/>
</dbReference>
<dbReference type="CDD" id="cd06850">
    <property type="entry name" value="biotinyl_domain"/>
    <property type="match status" value="1"/>
</dbReference>
<dbReference type="Gene3D" id="2.40.50.100">
    <property type="match status" value="1"/>
</dbReference>
<dbReference type="KEGG" id="cpre:Csp1_11240"/>
<dbReference type="OrthoDB" id="4414160at2"/>
<dbReference type="Pfam" id="PF00364">
    <property type="entry name" value="Biotin_lipoyl"/>
    <property type="match status" value="1"/>
</dbReference>
<reference evidence="3" key="1">
    <citation type="submission" date="2017-11" db="EMBL/GenBank/DDBJ databases">
        <title>Otitis media/interna in a cat caused by the recently described species Corynebacterium provencense.</title>
        <authorList>
            <person name="Kittl S."/>
            <person name="Brodard I."/>
            <person name="Rychener L."/>
            <person name="Jores J."/>
            <person name="Roosje P."/>
            <person name="Gobeli Brawand S."/>
        </authorList>
    </citation>
    <scope>NUCLEOTIDE SEQUENCE [LARGE SCALE GENOMIC DNA]</scope>
    <source>
        <strain evidence="3">17KM38</strain>
    </source>
</reference>
<dbReference type="AlphaFoldDB" id="A0A2Z3YTH9"/>